<keyword evidence="2" id="KW-1185">Reference proteome</keyword>
<dbReference type="AlphaFoldDB" id="A0A2I0VHG0"/>
<gene>
    <name evidence="1" type="primary">TSB2</name>
    <name evidence="1" type="ORF">MA16_Dca027753</name>
</gene>
<dbReference type="Gene3D" id="3.40.50.1100">
    <property type="match status" value="1"/>
</dbReference>
<dbReference type="InterPro" id="IPR036052">
    <property type="entry name" value="TrpB-like_PALP_sf"/>
</dbReference>
<evidence type="ECO:0000313" key="2">
    <source>
        <dbReference type="Proteomes" id="UP000233837"/>
    </source>
</evidence>
<dbReference type="Proteomes" id="UP000233837">
    <property type="component" value="Unassembled WGS sequence"/>
</dbReference>
<accession>A0A2I0VHG0</accession>
<evidence type="ECO:0000313" key="1">
    <source>
        <dbReference type="EMBL" id="PKU62857.1"/>
    </source>
</evidence>
<protein>
    <submittedName>
        <fullName evidence="1">Tryptophan synthase beta chain 2, chloroplastic</fullName>
    </submittedName>
</protein>
<reference evidence="1 2" key="1">
    <citation type="journal article" date="2016" name="Sci. Rep.">
        <title>The Dendrobium catenatum Lindl. genome sequence provides insights into polysaccharide synthase, floral development and adaptive evolution.</title>
        <authorList>
            <person name="Zhang G.Q."/>
            <person name="Xu Q."/>
            <person name="Bian C."/>
            <person name="Tsai W.C."/>
            <person name="Yeh C.M."/>
            <person name="Liu K.W."/>
            <person name="Yoshida K."/>
            <person name="Zhang L.S."/>
            <person name="Chang S.B."/>
            <person name="Chen F."/>
            <person name="Shi Y."/>
            <person name="Su Y.Y."/>
            <person name="Zhang Y.Q."/>
            <person name="Chen L.J."/>
            <person name="Yin Y."/>
            <person name="Lin M."/>
            <person name="Huang H."/>
            <person name="Deng H."/>
            <person name="Wang Z.W."/>
            <person name="Zhu S.L."/>
            <person name="Zhao X."/>
            <person name="Deng C."/>
            <person name="Niu S.C."/>
            <person name="Huang J."/>
            <person name="Wang M."/>
            <person name="Liu G.H."/>
            <person name="Yang H.J."/>
            <person name="Xiao X.J."/>
            <person name="Hsiao Y.Y."/>
            <person name="Wu W.L."/>
            <person name="Chen Y.Y."/>
            <person name="Mitsuda N."/>
            <person name="Ohme-Takagi M."/>
            <person name="Luo Y.B."/>
            <person name="Van de Peer Y."/>
            <person name="Liu Z.J."/>
        </authorList>
    </citation>
    <scope>NUCLEOTIDE SEQUENCE [LARGE SCALE GENOMIC DNA]</scope>
    <source>
        <tissue evidence="1">The whole plant</tissue>
    </source>
</reference>
<name>A0A2I0VHG0_9ASPA</name>
<sequence>MAAVATSTTNTTIREPRINPLFSSSKSSYSSSPTCVSFLQARSGMGSHLLATVARREVSTTAMAIEEIGNGAVGLTAQRPDSFGRFERFGGKYVPETLMHAHCDSDRALAPLSYPSATRTFACSLCKAVIRLAIASYALTRTASASARLQHDSGVQWPFSLSTSPTTALTTACSLDLSPASCTRRTLGTVGEPCCYPLQDALSVYDKLLPMLDSQSATTSAGWKMSTTPETKLLVGTPAPAEFYGANRFDPVWHDSNFICMIQSARQAPLQQHLPTMIGCHQLRANVSVAEYANPRSRLSSTESPSRSSASLARSLGLPCLKVGQNLDSLGTDDHEKILSFEGRVLDVLDDNGAVFVSIAMALHLIQLANSRSEETLLNLKRYLQFKEFNFEPNSEGMCNYDFWKEAEEIFSKTDVICGTLLLRKF</sequence>
<organism evidence="1 2">
    <name type="scientific">Dendrobium catenatum</name>
    <dbReference type="NCBI Taxonomy" id="906689"/>
    <lineage>
        <taxon>Eukaryota</taxon>
        <taxon>Viridiplantae</taxon>
        <taxon>Streptophyta</taxon>
        <taxon>Embryophyta</taxon>
        <taxon>Tracheophyta</taxon>
        <taxon>Spermatophyta</taxon>
        <taxon>Magnoliopsida</taxon>
        <taxon>Liliopsida</taxon>
        <taxon>Asparagales</taxon>
        <taxon>Orchidaceae</taxon>
        <taxon>Epidendroideae</taxon>
        <taxon>Malaxideae</taxon>
        <taxon>Dendrobiinae</taxon>
        <taxon>Dendrobium</taxon>
    </lineage>
</organism>
<proteinExistence type="predicted"/>
<reference evidence="1 2" key="2">
    <citation type="journal article" date="2017" name="Nature">
        <title>The Apostasia genome and the evolution of orchids.</title>
        <authorList>
            <person name="Zhang G.Q."/>
            <person name="Liu K.W."/>
            <person name="Li Z."/>
            <person name="Lohaus R."/>
            <person name="Hsiao Y.Y."/>
            <person name="Niu S.C."/>
            <person name="Wang J.Y."/>
            <person name="Lin Y.C."/>
            <person name="Xu Q."/>
            <person name="Chen L.J."/>
            <person name="Yoshida K."/>
            <person name="Fujiwara S."/>
            <person name="Wang Z.W."/>
            <person name="Zhang Y.Q."/>
            <person name="Mitsuda N."/>
            <person name="Wang M."/>
            <person name="Liu G.H."/>
            <person name="Pecoraro L."/>
            <person name="Huang H.X."/>
            <person name="Xiao X.J."/>
            <person name="Lin M."/>
            <person name="Wu X.Y."/>
            <person name="Wu W.L."/>
            <person name="Chen Y.Y."/>
            <person name="Chang S.B."/>
            <person name="Sakamoto S."/>
            <person name="Ohme-Takagi M."/>
            <person name="Yagi M."/>
            <person name="Zeng S.J."/>
            <person name="Shen C.Y."/>
            <person name="Yeh C.M."/>
            <person name="Luo Y.B."/>
            <person name="Tsai W.C."/>
            <person name="Van de Peer Y."/>
            <person name="Liu Z.J."/>
        </authorList>
    </citation>
    <scope>NUCLEOTIDE SEQUENCE [LARGE SCALE GENOMIC DNA]</scope>
    <source>
        <tissue evidence="1">The whole plant</tissue>
    </source>
</reference>
<dbReference type="STRING" id="906689.A0A2I0VHG0"/>
<dbReference type="EMBL" id="KZ504218">
    <property type="protein sequence ID" value="PKU62857.1"/>
    <property type="molecule type" value="Genomic_DNA"/>
</dbReference>